<dbReference type="InterPro" id="IPR006973">
    <property type="entry name" value="Cwf_Cwc_15"/>
</dbReference>
<name>A0A1E7FH22_9STRA</name>
<evidence type="ECO:0000313" key="5">
    <source>
        <dbReference type="EMBL" id="OEU17481.1"/>
    </source>
</evidence>
<dbReference type="GO" id="GO:0003723">
    <property type="term" value="F:RNA binding"/>
    <property type="evidence" value="ECO:0007669"/>
    <property type="project" value="TreeGrafter"/>
</dbReference>
<feature type="compositionally biased region" description="Gly residues" evidence="4">
    <location>
        <begin position="16"/>
        <end position="25"/>
    </location>
</feature>
<dbReference type="EMBL" id="KV784357">
    <property type="protein sequence ID" value="OEU17481.1"/>
    <property type="molecule type" value="Genomic_DNA"/>
</dbReference>
<dbReference type="Pfam" id="PF04889">
    <property type="entry name" value="Cwf_Cwc_15"/>
    <property type="match status" value="2"/>
</dbReference>
<evidence type="ECO:0000256" key="2">
    <source>
        <dbReference type="ARBA" id="ARBA00022664"/>
    </source>
</evidence>
<sequence>MTTAHRPTWKAAVGKTGEGGWNSGGIGGSAGLSHLDLPAHTKLKFRTGKQVVDRQQSLKESLNKLAKAEKEANKRLLQRPAVDEEVEKEGRLKLLKSTAEAEREAVKKQEEEKEAARDEEKLEEAALLGNPLLAGASNNNNNSSSGRLKRRWNEDVVFRNQAKGEPEIKKRFINDTVRNDFHKRFLNKFIR</sequence>
<feature type="compositionally biased region" description="Basic and acidic residues" evidence="4">
    <location>
        <begin position="99"/>
        <end position="121"/>
    </location>
</feature>
<dbReference type="PANTHER" id="PTHR12718">
    <property type="entry name" value="CELL CYCLE CONTROL PROTEIN CWF15"/>
    <property type="match status" value="1"/>
</dbReference>
<reference evidence="5 6" key="1">
    <citation type="submission" date="2016-09" db="EMBL/GenBank/DDBJ databases">
        <title>Extensive genetic diversity and differential bi-allelic expression allows diatom success in the polar Southern Ocean.</title>
        <authorList>
            <consortium name="DOE Joint Genome Institute"/>
            <person name="Mock T."/>
            <person name="Otillar R.P."/>
            <person name="Strauss J."/>
            <person name="Dupont C."/>
            <person name="Frickenhaus S."/>
            <person name="Maumus F."/>
            <person name="Mcmullan M."/>
            <person name="Sanges R."/>
            <person name="Schmutz J."/>
            <person name="Toseland A."/>
            <person name="Valas R."/>
            <person name="Veluchamy A."/>
            <person name="Ward B.J."/>
            <person name="Allen A."/>
            <person name="Barry K."/>
            <person name="Falciatore A."/>
            <person name="Ferrante M."/>
            <person name="Fortunato A.E."/>
            <person name="Gloeckner G."/>
            <person name="Gruber A."/>
            <person name="Hipkin R."/>
            <person name="Janech M."/>
            <person name="Kroth P."/>
            <person name="Leese F."/>
            <person name="Lindquist E."/>
            <person name="Lyon B.R."/>
            <person name="Martin J."/>
            <person name="Mayer C."/>
            <person name="Parker M."/>
            <person name="Quesneville H."/>
            <person name="Raymond J."/>
            <person name="Uhlig C."/>
            <person name="Valentin K.U."/>
            <person name="Worden A.Z."/>
            <person name="Armbrust E.V."/>
            <person name="Bowler C."/>
            <person name="Green B."/>
            <person name="Moulton V."/>
            <person name="Van Oosterhout C."/>
            <person name="Grigoriev I."/>
        </authorList>
    </citation>
    <scope>NUCLEOTIDE SEQUENCE [LARGE SCALE GENOMIC DNA]</scope>
    <source>
        <strain evidence="5 6">CCMP1102</strain>
    </source>
</reference>
<gene>
    <name evidence="5" type="ORF">FRACYDRAFT_237901</name>
</gene>
<dbReference type="InParanoid" id="A0A1E7FH22"/>
<keyword evidence="2" id="KW-0507">mRNA processing</keyword>
<dbReference type="AlphaFoldDB" id="A0A1E7FH22"/>
<dbReference type="OrthoDB" id="30179at2759"/>
<accession>A0A1E7FH22</accession>
<dbReference type="GO" id="GO:0045292">
    <property type="term" value="P:mRNA cis splicing, via spliceosome"/>
    <property type="evidence" value="ECO:0007669"/>
    <property type="project" value="TreeGrafter"/>
</dbReference>
<feature type="region of interest" description="Disordered" evidence="4">
    <location>
        <begin position="1"/>
        <end position="25"/>
    </location>
</feature>
<evidence type="ECO:0000256" key="3">
    <source>
        <dbReference type="ARBA" id="ARBA00023187"/>
    </source>
</evidence>
<evidence type="ECO:0000256" key="4">
    <source>
        <dbReference type="SAM" id="MobiDB-lite"/>
    </source>
</evidence>
<dbReference type="PANTHER" id="PTHR12718:SF2">
    <property type="entry name" value="SPLICEOSOME-ASSOCIATED PROTEIN CWC15 HOMOLOG"/>
    <property type="match status" value="1"/>
</dbReference>
<dbReference type="Proteomes" id="UP000095751">
    <property type="component" value="Unassembled WGS sequence"/>
</dbReference>
<dbReference type="GO" id="GO:0071013">
    <property type="term" value="C:catalytic step 2 spliceosome"/>
    <property type="evidence" value="ECO:0007669"/>
    <property type="project" value="TreeGrafter"/>
</dbReference>
<evidence type="ECO:0000256" key="1">
    <source>
        <dbReference type="ARBA" id="ARBA00006644"/>
    </source>
</evidence>
<organism evidence="5 6">
    <name type="scientific">Fragilariopsis cylindrus CCMP1102</name>
    <dbReference type="NCBI Taxonomy" id="635003"/>
    <lineage>
        <taxon>Eukaryota</taxon>
        <taxon>Sar</taxon>
        <taxon>Stramenopiles</taxon>
        <taxon>Ochrophyta</taxon>
        <taxon>Bacillariophyta</taxon>
        <taxon>Bacillariophyceae</taxon>
        <taxon>Bacillariophycidae</taxon>
        <taxon>Bacillariales</taxon>
        <taxon>Bacillariaceae</taxon>
        <taxon>Fragilariopsis</taxon>
    </lineage>
</organism>
<dbReference type="FunCoup" id="A0A1E7FH22">
    <property type="interactions" value="105"/>
</dbReference>
<evidence type="ECO:0000313" key="6">
    <source>
        <dbReference type="Proteomes" id="UP000095751"/>
    </source>
</evidence>
<keyword evidence="6" id="KW-1185">Reference proteome</keyword>
<feature type="compositionally biased region" description="Low complexity" evidence="4">
    <location>
        <begin position="129"/>
        <end position="146"/>
    </location>
</feature>
<keyword evidence="3" id="KW-0508">mRNA splicing</keyword>
<proteinExistence type="inferred from homology"/>
<comment type="similarity">
    <text evidence="1">Belongs to the CWC15 family.</text>
</comment>
<feature type="region of interest" description="Disordered" evidence="4">
    <location>
        <begin position="98"/>
        <end position="121"/>
    </location>
</feature>
<feature type="region of interest" description="Disordered" evidence="4">
    <location>
        <begin position="129"/>
        <end position="148"/>
    </location>
</feature>
<dbReference type="KEGG" id="fcy:FRACYDRAFT_237901"/>
<protein>
    <submittedName>
        <fullName evidence="5">Cwf15/Cwc15 cell cycle control protein</fullName>
    </submittedName>
</protein>